<accession>A0ABU5N181</accession>
<keyword evidence="2" id="KW-1185">Reference proteome</keyword>
<sequence length="218" mass="24892">MSSRAQKRRLESRNLKRVVGNVREYLNTEKPLGWQQRIQLLLSWGNIGYSASARYLQQVERIFRESRGAVLECGSGATTLLIALLAEKYNRKAWAFEHHEYWAAHVNDVLASLDLKQVTVCHTPLKSYGEFEWYDVPADLPSDFGMVICDGPPGTIRGGRYGLFPVMGNHLDPECRILLDDTHRKNEQELIRRWKGERRLGTQPIGFFGSCTELALVS</sequence>
<reference evidence="1 2" key="1">
    <citation type="journal article" date="2024" name="Appl. Environ. Microbiol.">
        <title>Pontiella agarivorans sp. nov., a novel marine anaerobic bacterium capable of degrading macroalgal polysaccharides and fixing nitrogen.</title>
        <authorList>
            <person name="Liu N."/>
            <person name="Kivenson V."/>
            <person name="Peng X."/>
            <person name="Cui Z."/>
            <person name="Lankiewicz T.S."/>
            <person name="Gosselin K.M."/>
            <person name="English C.J."/>
            <person name="Blair E.M."/>
            <person name="O'Malley M.A."/>
            <person name="Valentine D.L."/>
        </authorList>
    </citation>
    <scope>NUCLEOTIDE SEQUENCE [LARGE SCALE GENOMIC DNA]</scope>
    <source>
        <strain evidence="1 2">NLcol2</strain>
    </source>
</reference>
<protein>
    <submittedName>
        <fullName evidence="1">Class I SAM-dependent methyltransferase</fullName>
        <ecNumber evidence="1">2.1.1.-</ecNumber>
    </submittedName>
</protein>
<evidence type="ECO:0000313" key="1">
    <source>
        <dbReference type="EMBL" id="MDZ8120192.1"/>
    </source>
</evidence>
<dbReference type="RefSeq" id="WP_322609967.1">
    <property type="nucleotide sequence ID" value="NZ_JARVCO010000012.1"/>
</dbReference>
<dbReference type="GO" id="GO:0032259">
    <property type="term" value="P:methylation"/>
    <property type="evidence" value="ECO:0007669"/>
    <property type="project" value="UniProtKB-KW"/>
</dbReference>
<proteinExistence type="predicted"/>
<keyword evidence="1" id="KW-0808">Transferase</keyword>
<gene>
    <name evidence="1" type="ORF">P9H32_16290</name>
</gene>
<dbReference type="EC" id="2.1.1.-" evidence="1"/>
<keyword evidence="1" id="KW-0489">Methyltransferase</keyword>
<evidence type="ECO:0000313" key="2">
    <source>
        <dbReference type="Proteomes" id="UP001290861"/>
    </source>
</evidence>
<dbReference type="EMBL" id="JARVCO010000012">
    <property type="protein sequence ID" value="MDZ8120192.1"/>
    <property type="molecule type" value="Genomic_DNA"/>
</dbReference>
<dbReference type="Gene3D" id="3.40.50.150">
    <property type="entry name" value="Vaccinia Virus protein VP39"/>
    <property type="match status" value="1"/>
</dbReference>
<organism evidence="1 2">
    <name type="scientific">Pontiella agarivorans</name>
    <dbReference type="NCBI Taxonomy" id="3038953"/>
    <lineage>
        <taxon>Bacteria</taxon>
        <taxon>Pseudomonadati</taxon>
        <taxon>Kiritimatiellota</taxon>
        <taxon>Kiritimatiellia</taxon>
        <taxon>Kiritimatiellales</taxon>
        <taxon>Pontiellaceae</taxon>
        <taxon>Pontiella</taxon>
    </lineage>
</organism>
<dbReference type="GO" id="GO:0008168">
    <property type="term" value="F:methyltransferase activity"/>
    <property type="evidence" value="ECO:0007669"/>
    <property type="project" value="UniProtKB-KW"/>
</dbReference>
<dbReference type="InterPro" id="IPR029063">
    <property type="entry name" value="SAM-dependent_MTases_sf"/>
</dbReference>
<comment type="caution">
    <text evidence="1">The sequence shown here is derived from an EMBL/GenBank/DDBJ whole genome shotgun (WGS) entry which is preliminary data.</text>
</comment>
<dbReference type="Proteomes" id="UP001290861">
    <property type="component" value="Unassembled WGS sequence"/>
</dbReference>
<name>A0ABU5N181_9BACT</name>
<dbReference type="SUPFAM" id="SSF53335">
    <property type="entry name" value="S-adenosyl-L-methionine-dependent methyltransferases"/>
    <property type="match status" value="1"/>
</dbReference>